<dbReference type="InterPro" id="IPR003615">
    <property type="entry name" value="HNH_nuc"/>
</dbReference>
<dbReference type="SMART" id="SM00507">
    <property type="entry name" value="HNHc"/>
    <property type="match status" value="1"/>
</dbReference>
<gene>
    <name evidence="2" type="ORF">NCTC10297_01923</name>
</gene>
<organism evidence="2 3">
    <name type="scientific">Moraxella cuniculi</name>
    <dbReference type="NCBI Taxonomy" id="34061"/>
    <lineage>
        <taxon>Bacteria</taxon>
        <taxon>Pseudomonadati</taxon>
        <taxon>Pseudomonadota</taxon>
        <taxon>Gammaproteobacteria</taxon>
        <taxon>Moraxellales</taxon>
        <taxon>Moraxellaceae</taxon>
        <taxon>Moraxella</taxon>
    </lineage>
</organism>
<dbReference type="InterPro" id="IPR044925">
    <property type="entry name" value="His-Me_finger_sf"/>
</dbReference>
<dbReference type="CDD" id="cd00085">
    <property type="entry name" value="HNHc"/>
    <property type="match status" value="1"/>
</dbReference>
<protein>
    <recommendedName>
        <fullName evidence="1">HNH nuclease domain-containing protein</fullName>
    </recommendedName>
</protein>
<dbReference type="SUPFAM" id="SSF54060">
    <property type="entry name" value="His-Me finger endonucleases"/>
    <property type="match status" value="1"/>
</dbReference>
<evidence type="ECO:0000259" key="1">
    <source>
        <dbReference type="SMART" id="SM00507"/>
    </source>
</evidence>
<reference evidence="2 3" key="1">
    <citation type="submission" date="2018-12" db="EMBL/GenBank/DDBJ databases">
        <authorList>
            <consortium name="Pathogen Informatics"/>
        </authorList>
    </citation>
    <scope>NUCLEOTIDE SEQUENCE [LARGE SCALE GENOMIC DNA]</scope>
    <source>
        <strain evidence="2 3">NCTC10297</strain>
    </source>
</reference>
<dbReference type="KEGG" id="mcun:NCTC10297_01923"/>
<feature type="domain" description="HNH nuclease" evidence="1">
    <location>
        <begin position="210"/>
        <end position="263"/>
    </location>
</feature>
<dbReference type="OrthoDB" id="9815372at2"/>
<name>A0A3S4UM38_9GAMM</name>
<proteinExistence type="predicted"/>
<dbReference type="Proteomes" id="UP000274100">
    <property type="component" value="Chromosome"/>
</dbReference>
<sequence length="286" mass="32546">MANKANALSLIVKQLQNIALSISDELVPFSLQTTPRPNIVFDLPNLGTRTGISINPDDVVSVDGVLTYQDELILLFIPDHGFYIDKVIAGEREGNKFHIATCRTLQDMKAKKRYDRYQVTNNQDGVFVVHGKIGNEYVQEEVGLKVCKNCLRHLNYQGYDSGKKSKSQIYHGFDIAEYFKEYGQRLSLKKQHKPKDVGQGGAGYAADWEEISQRLRQQANWCCQKCHANLTNHKNLLHVHHIDGVKQNNRLSNLKVLCILCHSQEPSHGHMRVRDDQIRVIKGCRP</sequence>
<evidence type="ECO:0000313" key="3">
    <source>
        <dbReference type="Proteomes" id="UP000274100"/>
    </source>
</evidence>
<dbReference type="RefSeq" id="WP_126331535.1">
    <property type="nucleotide sequence ID" value="NZ_LR134343.1"/>
</dbReference>
<dbReference type="EMBL" id="LR134343">
    <property type="protein sequence ID" value="VEG13940.1"/>
    <property type="molecule type" value="Genomic_DNA"/>
</dbReference>
<dbReference type="AlphaFoldDB" id="A0A3S4UM38"/>
<accession>A0A3S4UM38</accession>
<evidence type="ECO:0000313" key="2">
    <source>
        <dbReference type="EMBL" id="VEG13940.1"/>
    </source>
</evidence>